<keyword evidence="1" id="KW-0472">Membrane</keyword>
<dbReference type="AlphaFoldDB" id="A0A7C9D065"/>
<reference evidence="2" key="1">
    <citation type="journal article" date="2013" name="J. Plant Res.">
        <title>Effect of fungi and light on seed germination of three Opuntia species from semiarid lands of central Mexico.</title>
        <authorList>
            <person name="Delgado-Sanchez P."/>
            <person name="Jimenez-Bremont J.F."/>
            <person name="Guerrero-Gonzalez Mde L."/>
            <person name="Flores J."/>
        </authorList>
    </citation>
    <scope>NUCLEOTIDE SEQUENCE</scope>
    <source>
        <tissue evidence="2">Cladode</tissue>
    </source>
</reference>
<evidence type="ECO:0000313" key="2">
    <source>
        <dbReference type="EMBL" id="MBA4629962.1"/>
    </source>
</evidence>
<feature type="transmembrane region" description="Helical" evidence="1">
    <location>
        <begin position="43"/>
        <end position="60"/>
    </location>
</feature>
<organism evidence="2">
    <name type="scientific">Opuntia streptacantha</name>
    <name type="common">Prickly pear cactus</name>
    <name type="synonym">Opuntia cardona</name>
    <dbReference type="NCBI Taxonomy" id="393608"/>
    <lineage>
        <taxon>Eukaryota</taxon>
        <taxon>Viridiplantae</taxon>
        <taxon>Streptophyta</taxon>
        <taxon>Embryophyta</taxon>
        <taxon>Tracheophyta</taxon>
        <taxon>Spermatophyta</taxon>
        <taxon>Magnoliopsida</taxon>
        <taxon>eudicotyledons</taxon>
        <taxon>Gunneridae</taxon>
        <taxon>Pentapetalae</taxon>
        <taxon>Caryophyllales</taxon>
        <taxon>Cactineae</taxon>
        <taxon>Cactaceae</taxon>
        <taxon>Opuntioideae</taxon>
        <taxon>Opuntia</taxon>
    </lineage>
</organism>
<keyword evidence="1" id="KW-0812">Transmembrane</keyword>
<accession>A0A7C9D065</accession>
<keyword evidence="1" id="KW-1133">Transmembrane helix</keyword>
<sequence length="111" mass="12949">MRRRIKKCTALSILCYCNMWHLQSYLRPKYFVNFIIINGDEFILHLISSGLVLQTVFIWGTFTKPNCYYKGTFFLSIPLWLNLSHILLHELVSPKISSLSFCPVLVTAFIT</sequence>
<protein>
    <submittedName>
        <fullName evidence="2">Uncharacterized protein</fullName>
    </submittedName>
</protein>
<evidence type="ECO:0000256" key="1">
    <source>
        <dbReference type="SAM" id="Phobius"/>
    </source>
</evidence>
<proteinExistence type="predicted"/>
<name>A0A7C9D065_OPUST</name>
<reference evidence="2" key="2">
    <citation type="submission" date="2020-07" db="EMBL/GenBank/DDBJ databases">
        <authorList>
            <person name="Vera ALvarez R."/>
            <person name="Arias-Moreno D.M."/>
            <person name="Jimenez-Jacinto V."/>
            <person name="Jimenez-Bremont J.F."/>
            <person name="Swaminathan K."/>
            <person name="Moose S.P."/>
            <person name="Guerrero-Gonzalez M.L."/>
            <person name="Marino-Ramirez L."/>
            <person name="Landsman D."/>
            <person name="Rodriguez-Kessler M."/>
            <person name="Delgado-Sanchez P."/>
        </authorList>
    </citation>
    <scope>NUCLEOTIDE SEQUENCE</scope>
    <source>
        <tissue evidence="2">Cladode</tissue>
    </source>
</reference>
<dbReference type="EMBL" id="GISG01071362">
    <property type="protein sequence ID" value="MBA4629962.1"/>
    <property type="molecule type" value="Transcribed_RNA"/>
</dbReference>